<dbReference type="OrthoDB" id="9806579at2"/>
<feature type="domain" description="Chorismate-utilising enzyme C-terminal" evidence="1">
    <location>
        <begin position="73"/>
        <end position="314"/>
    </location>
</feature>
<dbReference type="InterPro" id="IPR005801">
    <property type="entry name" value="ADC_synthase"/>
</dbReference>
<dbReference type="InterPro" id="IPR015890">
    <property type="entry name" value="Chorismate_C"/>
</dbReference>
<dbReference type="RefSeq" id="WP_090079398.1">
    <property type="nucleotide sequence ID" value="NZ_FOQT01000002.1"/>
</dbReference>
<accession>A0A1I3FHD0</accession>
<keyword evidence="3" id="KW-1185">Reference proteome</keyword>
<dbReference type="SUPFAM" id="SSF56322">
    <property type="entry name" value="ADC synthase"/>
    <property type="match status" value="1"/>
</dbReference>
<dbReference type="PANTHER" id="PTHR42839:SF2">
    <property type="entry name" value="ISOCHORISMATE SYNTHASE ENTC"/>
    <property type="match status" value="1"/>
</dbReference>
<dbReference type="Pfam" id="PF00425">
    <property type="entry name" value="Chorismate_bind"/>
    <property type="match status" value="1"/>
</dbReference>
<protein>
    <submittedName>
        <fullName evidence="2">Isochorismate synthase</fullName>
    </submittedName>
</protein>
<dbReference type="EMBL" id="FOQT01000002">
    <property type="protein sequence ID" value="SFI10614.1"/>
    <property type="molecule type" value="Genomic_DNA"/>
</dbReference>
<dbReference type="Gene3D" id="3.60.120.10">
    <property type="entry name" value="Anthranilate synthase"/>
    <property type="match status" value="1"/>
</dbReference>
<dbReference type="PANTHER" id="PTHR42839">
    <property type="entry name" value="ISOCHORISMATE SYNTHASE ENTC"/>
    <property type="match status" value="1"/>
</dbReference>
<evidence type="ECO:0000313" key="3">
    <source>
        <dbReference type="Proteomes" id="UP000198931"/>
    </source>
</evidence>
<dbReference type="AlphaFoldDB" id="A0A1I3FHD0"/>
<organism evidence="2 3">
    <name type="scientific">Halpernia frigidisoli</name>
    <dbReference type="NCBI Taxonomy" id="1125876"/>
    <lineage>
        <taxon>Bacteria</taxon>
        <taxon>Pseudomonadati</taxon>
        <taxon>Bacteroidota</taxon>
        <taxon>Flavobacteriia</taxon>
        <taxon>Flavobacteriales</taxon>
        <taxon>Weeksellaceae</taxon>
        <taxon>Chryseobacterium group</taxon>
        <taxon>Halpernia</taxon>
    </lineage>
</organism>
<evidence type="ECO:0000313" key="2">
    <source>
        <dbReference type="EMBL" id="SFI10614.1"/>
    </source>
</evidence>
<proteinExistence type="predicted"/>
<evidence type="ECO:0000259" key="1">
    <source>
        <dbReference type="Pfam" id="PF00425"/>
    </source>
</evidence>
<reference evidence="2 3" key="1">
    <citation type="submission" date="2016-10" db="EMBL/GenBank/DDBJ databases">
        <authorList>
            <person name="de Groot N.N."/>
        </authorList>
    </citation>
    <scope>NUCLEOTIDE SEQUENCE [LARGE SCALE GENOMIC DNA]</scope>
    <source>
        <strain evidence="2 3">DSM 26000</strain>
    </source>
</reference>
<dbReference type="STRING" id="1125876.SAMN05443292_1384"/>
<sequence length="326" mass="37546">MTQILFRLPFSSKIFVNDLNSENENIGFTSFDTLKQLNFKGNFKEVSPEQLLENQWSSSDFKFTLNDLKEESEEDYIQKLGNVISFIKKNKLPKLVISRRKIIGLENQKINLSQSFLNLIKSYDNAFIYLFKTEEESWIGAFSEVLGKFNKKTSEFETMSLAGTLGLDKEWTKKELDEQKTVSNYVESVLKKYSSQVKISDTKDHHSGNIKHLRTDFKLKIDEEHLSNLITDLHPTPAVCGIPKDFCKKAILNFENKPREFYAGFSRVEMSDDVYFFVNLRCAKVYKNAAELFVGGGITSQSNPQKEWQETELKSEAILKNLSISS</sequence>
<gene>
    <name evidence="2" type="ORF">SAMN05443292_1384</name>
</gene>
<name>A0A1I3FHD0_9FLAO</name>
<dbReference type="Proteomes" id="UP000198931">
    <property type="component" value="Unassembled WGS sequence"/>
</dbReference>